<sequence>MDEAFLGEIFLIAFNYAPIGFELCNGQELQIADNQQLFSLLGTTYGGNGQTTFALPNLQGRVVMGPTNYIPGEASGSATKALTPAHISNHTHAITSSDVRMKTGTTANILFPTAAYPAPAAAGAPRYSAQADEKMMELNVSDMVTPQGGAFLTDANITSNNPVDNLMPSLCMTYVIAVQGIYPQF</sequence>
<evidence type="ECO:0000259" key="1">
    <source>
        <dbReference type="Pfam" id="PF07484"/>
    </source>
</evidence>
<comment type="caution">
    <text evidence="2">The sequence shown here is derived from an EMBL/GenBank/DDBJ whole genome shotgun (WGS) entry which is preliminary data.</text>
</comment>
<protein>
    <submittedName>
        <fullName evidence="2">Phage tail protein</fullName>
    </submittedName>
</protein>
<dbReference type="InterPro" id="IPR037053">
    <property type="entry name" value="Phage_tail_collar_dom_sf"/>
</dbReference>
<dbReference type="RefSeq" id="WP_169226982.1">
    <property type="nucleotide sequence ID" value="NZ_JABBGC010000002.1"/>
</dbReference>
<dbReference type="SUPFAM" id="SSF88874">
    <property type="entry name" value="Receptor-binding domain of short tail fibre protein gp12"/>
    <property type="match status" value="1"/>
</dbReference>
<keyword evidence="3" id="KW-1185">Reference proteome</keyword>
<accession>A0A848GQW6</accession>
<dbReference type="Gene3D" id="3.90.1340.10">
    <property type="entry name" value="Phage tail collar domain"/>
    <property type="match status" value="1"/>
</dbReference>
<dbReference type="Proteomes" id="UP000583266">
    <property type="component" value="Unassembled WGS sequence"/>
</dbReference>
<reference evidence="2 3" key="1">
    <citation type="submission" date="2020-04" db="EMBL/GenBank/DDBJ databases">
        <title>Chitinophaga sp. G-6-1-13 sp. nov., isolated from soil.</title>
        <authorList>
            <person name="Dahal R.H."/>
            <person name="Chaudhary D.K."/>
        </authorList>
    </citation>
    <scope>NUCLEOTIDE SEQUENCE [LARGE SCALE GENOMIC DNA]</scope>
    <source>
        <strain evidence="2 3">G-6-1-13</strain>
    </source>
</reference>
<feature type="domain" description="Phage tail collar" evidence="1">
    <location>
        <begin position="7"/>
        <end position="63"/>
    </location>
</feature>
<name>A0A848GQW6_9BACT</name>
<evidence type="ECO:0000313" key="3">
    <source>
        <dbReference type="Proteomes" id="UP000583266"/>
    </source>
</evidence>
<dbReference type="InterPro" id="IPR011083">
    <property type="entry name" value="Phage_tail_collar_dom"/>
</dbReference>
<dbReference type="Pfam" id="PF07484">
    <property type="entry name" value="Collar"/>
    <property type="match status" value="1"/>
</dbReference>
<dbReference type="AlphaFoldDB" id="A0A848GQW6"/>
<proteinExistence type="predicted"/>
<gene>
    <name evidence="2" type="ORF">HHL17_22210</name>
</gene>
<dbReference type="EMBL" id="JABBGC010000002">
    <property type="protein sequence ID" value="NML39931.1"/>
    <property type="molecule type" value="Genomic_DNA"/>
</dbReference>
<organism evidence="2 3">
    <name type="scientific">Chitinophaga fulva</name>
    <dbReference type="NCBI Taxonomy" id="2728842"/>
    <lineage>
        <taxon>Bacteria</taxon>
        <taxon>Pseudomonadati</taxon>
        <taxon>Bacteroidota</taxon>
        <taxon>Chitinophagia</taxon>
        <taxon>Chitinophagales</taxon>
        <taxon>Chitinophagaceae</taxon>
        <taxon>Chitinophaga</taxon>
    </lineage>
</organism>
<evidence type="ECO:0000313" key="2">
    <source>
        <dbReference type="EMBL" id="NML39931.1"/>
    </source>
</evidence>